<dbReference type="FunFam" id="1.10.3210.10:FF:000001">
    <property type="entry name" value="GTP pyrophosphokinase RelA"/>
    <property type="match status" value="1"/>
</dbReference>
<dbReference type="GO" id="GO:0015969">
    <property type="term" value="P:guanosine tetraphosphate metabolic process"/>
    <property type="evidence" value="ECO:0007669"/>
    <property type="project" value="InterPro"/>
</dbReference>
<dbReference type="Gene3D" id="3.30.460.10">
    <property type="entry name" value="Beta Polymerase, domain 2"/>
    <property type="match status" value="1"/>
</dbReference>
<evidence type="ECO:0000313" key="5">
    <source>
        <dbReference type="EMBL" id="VAW35853.1"/>
    </source>
</evidence>
<feature type="domain" description="ACT" evidence="2">
    <location>
        <begin position="646"/>
        <end position="720"/>
    </location>
</feature>
<dbReference type="Pfam" id="PF13328">
    <property type="entry name" value="HD_4"/>
    <property type="match status" value="1"/>
</dbReference>
<dbReference type="GO" id="GO:0008893">
    <property type="term" value="F:guanosine-3',5'-bis(diphosphate) 3'-diphosphatase activity"/>
    <property type="evidence" value="ECO:0007669"/>
    <property type="project" value="UniProtKB-EC"/>
</dbReference>
<protein>
    <submittedName>
        <fullName evidence="5">Guanosine-3',5'-bis(Diphosphate) 3'-pyrophosphohydrolase / GTP pyrophosphokinase, (P)ppGpp synthetase II</fullName>
        <ecNumber evidence="5">2.7.6.5</ecNumber>
        <ecNumber evidence="5">3.1.7.2</ecNumber>
    </submittedName>
</protein>
<dbReference type="PROSITE" id="PS51671">
    <property type="entry name" value="ACT"/>
    <property type="match status" value="1"/>
</dbReference>
<dbReference type="EC" id="3.1.7.2" evidence="5"/>
<dbReference type="SUPFAM" id="SSF109604">
    <property type="entry name" value="HD-domain/PDEase-like"/>
    <property type="match status" value="1"/>
</dbReference>
<dbReference type="CDD" id="cd05399">
    <property type="entry name" value="NT_Rel-Spo_like"/>
    <property type="match status" value="1"/>
</dbReference>
<evidence type="ECO:0000256" key="1">
    <source>
        <dbReference type="ARBA" id="ARBA00007476"/>
    </source>
</evidence>
<dbReference type="GO" id="GO:0005886">
    <property type="term" value="C:plasma membrane"/>
    <property type="evidence" value="ECO:0007669"/>
    <property type="project" value="TreeGrafter"/>
</dbReference>
<dbReference type="CDD" id="cd00077">
    <property type="entry name" value="HDc"/>
    <property type="match status" value="1"/>
</dbReference>
<dbReference type="InterPro" id="IPR007685">
    <property type="entry name" value="RelA_SpoT"/>
</dbReference>
<dbReference type="PANTHER" id="PTHR21262:SF36">
    <property type="entry name" value="BIFUNCTIONAL (P)PPGPP SYNTHASE_HYDROLASE SPOT"/>
    <property type="match status" value="1"/>
</dbReference>
<dbReference type="InterPro" id="IPR004095">
    <property type="entry name" value="TGS"/>
</dbReference>
<accession>A0A3B0V667</accession>
<dbReference type="PROSITE" id="PS51831">
    <property type="entry name" value="HD"/>
    <property type="match status" value="1"/>
</dbReference>
<dbReference type="InterPro" id="IPR002912">
    <property type="entry name" value="ACT_dom"/>
</dbReference>
<dbReference type="FunFam" id="3.30.460.10:FF:000001">
    <property type="entry name" value="GTP pyrophosphokinase RelA"/>
    <property type="match status" value="1"/>
</dbReference>
<name>A0A3B0V667_9ZZZZ</name>
<dbReference type="SUPFAM" id="SSF81271">
    <property type="entry name" value="TGS-like"/>
    <property type="match status" value="1"/>
</dbReference>
<dbReference type="InterPro" id="IPR006674">
    <property type="entry name" value="HD_domain"/>
</dbReference>
<dbReference type="EC" id="2.7.6.5" evidence="5"/>
<gene>
    <name evidence="5" type="ORF">MNBD_GAMMA01-1413</name>
</gene>
<dbReference type="InterPro" id="IPR043519">
    <property type="entry name" value="NT_sf"/>
</dbReference>
<dbReference type="SMART" id="SM00954">
    <property type="entry name" value="RelA_SpoT"/>
    <property type="match status" value="1"/>
</dbReference>
<evidence type="ECO:0000259" key="2">
    <source>
        <dbReference type="PROSITE" id="PS51671"/>
    </source>
</evidence>
<evidence type="ECO:0000259" key="4">
    <source>
        <dbReference type="PROSITE" id="PS51880"/>
    </source>
</evidence>
<reference evidence="5" key="1">
    <citation type="submission" date="2018-06" db="EMBL/GenBank/DDBJ databases">
        <authorList>
            <person name="Zhirakovskaya E."/>
        </authorList>
    </citation>
    <scope>NUCLEOTIDE SEQUENCE</scope>
</reference>
<dbReference type="GO" id="GO:0008728">
    <property type="term" value="F:GTP diphosphokinase activity"/>
    <property type="evidence" value="ECO:0007669"/>
    <property type="project" value="UniProtKB-EC"/>
</dbReference>
<dbReference type="GO" id="GO:0042594">
    <property type="term" value="P:response to starvation"/>
    <property type="evidence" value="ECO:0007669"/>
    <property type="project" value="TreeGrafter"/>
</dbReference>
<dbReference type="Pfam" id="PF19296">
    <property type="entry name" value="RelA_AH_RIS"/>
    <property type="match status" value="1"/>
</dbReference>
<dbReference type="Pfam" id="PF04607">
    <property type="entry name" value="RelA_SpoT"/>
    <property type="match status" value="1"/>
</dbReference>
<keyword evidence="5" id="KW-0378">Hydrolase</keyword>
<dbReference type="PROSITE" id="PS51880">
    <property type="entry name" value="TGS"/>
    <property type="match status" value="1"/>
</dbReference>
<dbReference type="EMBL" id="UOEW01000116">
    <property type="protein sequence ID" value="VAW35853.1"/>
    <property type="molecule type" value="Genomic_DNA"/>
</dbReference>
<dbReference type="AlphaFoldDB" id="A0A3B0V667"/>
<feature type="domain" description="HD" evidence="3">
    <location>
        <begin position="60"/>
        <end position="159"/>
    </location>
</feature>
<dbReference type="SUPFAM" id="SSF81301">
    <property type="entry name" value="Nucleotidyltransferase"/>
    <property type="match status" value="1"/>
</dbReference>
<dbReference type="Gene3D" id="3.30.70.260">
    <property type="match status" value="1"/>
</dbReference>
<dbReference type="PANTHER" id="PTHR21262">
    <property type="entry name" value="GUANOSINE-3',5'-BIS DIPHOSPHATE 3'-PYROPHOSPHOHYDROLASE"/>
    <property type="match status" value="1"/>
</dbReference>
<keyword evidence="5" id="KW-0418">Kinase</keyword>
<dbReference type="SUPFAM" id="SSF55021">
    <property type="entry name" value="ACT-like"/>
    <property type="match status" value="1"/>
</dbReference>
<dbReference type="Gene3D" id="3.10.20.30">
    <property type="match status" value="1"/>
</dbReference>
<dbReference type="InterPro" id="IPR004811">
    <property type="entry name" value="RelA/Spo_fam"/>
</dbReference>
<organism evidence="5">
    <name type="scientific">hydrothermal vent metagenome</name>
    <dbReference type="NCBI Taxonomy" id="652676"/>
    <lineage>
        <taxon>unclassified sequences</taxon>
        <taxon>metagenomes</taxon>
        <taxon>ecological metagenomes</taxon>
    </lineage>
</organism>
<dbReference type="Pfam" id="PF02824">
    <property type="entry name" value="TGS"/>
    <property type="match status" value="1"/>
</dbReference>
<dbReference type="Pfam" id="PF13291">
    <property type="entry name" value="ACT_4"/>
    <property type="match status" value="1"/>
</dbReference>
<dbReference type="SMART" id="SM00471">
    <property type="entry name" value="HDc"/>
    <property type="match status" value="1"/>
</dbReference>
<dbReference type="InterPro" id="IPR003607">
    <property type="entry name" value="HD/PDEase_dom"/>
</dbReference>
<dbReference type="NCBIfam" id="TIGR00691">
    <property type="entry name" value="spoT_relA"/>
    <property type="match status" value="1"/>
</dbReference>
<dbReference type="Gene3D" id="1.10.3210.10">
    <property type="entry name" value="Hypothetical protein af1432"/>
    <property type="match status" value="1"/>
</dbReference>
<dbReference type="InterPro" id="IPR012676">
    <property type="entry name" value="TGS-like"/>
</dbReference>
<feature type="domain" description="TGS" evidence="4">
    <location>
        <begin position="401"/>
        <end position="462"/>
    </location>
</feature>
<dbReference type="InterPro" id="IPR012675">
    <property type="entry name" value="Beta-grasp_dom_sf"/>
</dbReference>
<dbReference type="FunFam" id="3.10.20.30:FF:000002">
    <property type="entry name" value="GTP pyrophosphokinase (RelA/SpoT)"/>
    <property type="match status" value="1"/>
</dbReference>
<comment type="similarity">
    <text evidence="1">Belongs to the RelA/SpoT family.</text>
</comment>
<dbReference type="InterPro" id="IPR045865">
    <property type="entry name" value="ACT-like_dom_sf"/>
</dbReference>
<keyword evidence="5" id="KW-0808">Transferase</keyword>
<dbReference type="InterPro" id="IPR045600">
    <property type="entry name" value="RelA/SpoT_AH_RIS"/>
</dbReference>
<evidence type="ECO:0000259" key="3">
    <source>
        <dbReference type="PROSITE" id="PS51831"/>
    </source>
</evidence>
<proteinExistence type="inferred from homology"/>
<dbReference type="GO" id="GO:0016301">
    <property type="term" value="F:kinase activity"/>
    <property type="evidence" value="ECO:0007669"/>
    <property type="project" value="UniProtKB-KW"/>
</dbReference>
<sequence>MTEPDVTTTLKHPAVVLAYKTLTNHTRSYLNSNEQVLLKKAFHFGAKAHITQFRKSGEPYITHPITVTSILAELHFDINTLCAAMLHDTIEDTKTTEAGLAKEFNKTIAYLVQAVTKLDKLKFRNLHEAQAESFVKMLFSMAQDVRVIIIKLADRLHNMRTISAMSEASRKRIARETLEVFAPIAERLGLKKIQDEMQDHAFYALLPNVAEKISSKVNKLSGHRKETVKKIQKKIVKALLHSNLRADIKSRQKSLYSIYQKQKRKDLTFDQIHDVFGVRVIVKSVQACYIALGVIHGLYAPRENSFKDYIAVPKTNGYQSIHTLVTGPFGLAIEIQIRTIDMDKVCESGVAAHWMYKTDDSDISSRLNLARNWLGSLLNLHKETGSSLEFYENMKRDLITDEIYVFTPRGKIIQLPLHATVLDFAFAIHTSVGKHAVSAEINSKHASLKQKLETGVTVKIITSEQISLKTEWLQLVVTSKARTAIRQALKQIKDEDAILVGHKMIDRALDTYGYSFDALDKRSIKRVLKYYRKDSMDELLKSFALGELLPSIAARKLLPLLKQRGIDKFYSPKESFSITGAEGSIINYPHCCEPIVNDDVIGYLSPAKGIVVHRKNCANLEELEKTPERMVMMKWDLEKDIMFQTTLQMDVINKQGVLAKLASVVADNQGNIERFAQVDRDGNYSGLEFHLSIADTNTLDNILYKLRQLPEVLKASRKEFKS</sequence>
<dbReference type="CDD" id="cd04876">
    <property type="entry name" value="ACT_RelA-SpoT"/>
    <property type="match status" value="1"/>
</dbReference>